<keyword evidence="3" id="KW-1185">Reference proteome</keyword>
<dbReference type="AlphaFoldDB" id="A0A841ELA6"/>
<proteinExistence type="predicted"/>
<organism evidence="2 3">
    <name type="scientific">Streptomonospora salina</name>
    <dbReference type="NCBI Taxonomy" id="104205"/>
    <lineage>
        <taxon>Bacteria</taxon>
        <taxon>Bacillati</taxon>
        <taxon>Actinomycetota</taxon>
        <taxon>Actinomycetes</taxon>
        <taxon>Streptosporangiales</taxon>
        <taxon>Nocardiopsidaceae</taxon>
        <taxon>Streptomonospora</taxon>
    </lineage>
</organism>
<evidence type="ECO:0000313" key="3">
    <source>
        <dbReference type="Proteomes" id="UP000578077"/>
    </source>
</evidence>
<gene>
    <name evidence="2" type="ORF">HNR25_003932</name>
</gene>
<accession>A0A841ELA6</accession>
<feature type="region of interest" description="Disordered" evidence="1">
    <location>
        <begin position="1"/>
        <end position="64"/>
    </location>
</feature>
<feature type="compositionally biased region" description="Polar residues" evidence="1">
    <location>
        <begin position="55"/>
        <end position="64"/>
    </location>
</feature>
<sequence length="64" mass="6439">MSQTTSRGAAVTDADPPATDTSALRGSHWSSSIQSHTGNRTTIIPPIGGADPMSGSGSSNRARA</sequence>
<name>A0A841ELA6_9ACTN</name>
<reference evidence="2 3" key="1">
    <citation type="submission" date="2020-08" db="EMBL/GenBank/DDBJ databases">
        <title>Sequencing the genomes of 1000 actinobacteria strains.</title>
        <authorList>
            <person name="Klenk H.-P."/>
        </authorList>
    </citation>
    <scope>NUCLEOTIDE SEQUENCE [LARGE SCALE GENOMIC DNA]</scope>
    <source>
        <strain evidence="2 3">DSM 44593</strain>
    </source>
</reference>
<feature type="compositionally biased region" description="Low complexity" evidence="1">
    <location>
        <begin position="9"/>
        <end position="23"/>
    </location>
</feature>
<dbReference type="RefSeq" id="WP_184637439.1">
    <property type="nucleotide sequence ID" value="NZ_BAABKT010000029.1"/>
</dbReference>
<protein>
    <submittedName>
        <fullName evidence="2">Uncharacterized protein</fullName>
    </submittedName>
</protein>
<dbReference type="EMBL" id="JACHLY010000001">
    <property type="protein sequence ID" value="MBB6000181.1"/>
    <property type="molecule type" value="Genomic_DNA"/>
</dbReference>
<evidence type="ECO:0000313" key="2">
    <source>
        <dbReference type="EMBL" id="MBB6000181.1"/>
    </source>
</evidence>
<feature type="compositionally biased region" description="Polar residues" evidence="1">
    <location>
        <begin position="28"/>
        <end position="42"/>
    </location>
</feature>
<evidence type="ECO:0000256" key="1">
    <source>
        <dbReference type="SAM" id="MobiDB-lite"/>
    </source>
</evidence>
<dbReference type="Proteomes" id="UP000578077">
    <property type="component" value="Unassembled WGS sequence"/>
</dbReference>
<comment type="caution">
    <text evidence="2">The sequence shown here is derived from an EMBL/GenBank/DDBJ whole genome shotgun (WGS) entry which is preliminary data.</text>
</comment>